<dbReference type="SUPFAM" id="SSF49562">
    <property type="entry name" value="C2 domain (Calcium/lipid-binding domain, CaLB)"/>
    <property type="match status" value="1"/>
</dbReference>
<evidence type="ECO:0000256" key="1">
    <source>
        <dbReference type="SAM" id="MobiDB-lite"/>
    </source>
</evidence>
<proteinExistence type="predicted"/>
<evidence type="ECO:0000313" key="3">
    <source>
        <dbReference type="EMBL" id="KAK4266784.1"/>
    </source>
</evidence>
<evidence type="ECO:0000259" key="2">
    <source>
        <dbReference type="PROSITE" id="PS50004"/>
    </source>
</evidence>
<sequence>MSHKLEITVLSAEDIRVNGKHVKKNVFVCLQSPDSGRRDETWTTGMESEGGGSHPKWNKKVEMEIPVHARFITAEVKEKSSIMGSVTSIGMARIPVSDFMGGDVPENQVQFLSYRLWDKKCTKNGVINVSVRIKVSEHCCKVVKGVPVGNSDDCSGIVRGIPVWLNNYPARF</sequence>
<name>A0AAE1MIR5_9FABA</name>
<gene>
    <name evidence="3" type="ORF">QN277_023658</name>
</gene>
<organism evidence="3 4">
    <name type="scientific">Acacia crassicarpa</name>
    <name type="common">northern wattle</name>
    <dbReference type="NCBI Taxonomy" id="499986"/>
    <lineage>
        <taxon>Eukaryota</taxon>
        <taxon>Viridiplantae</taxon>
        <taxon>Streptophyta</taxon>
        <taxon>Embryophyta</taxon>
        <taxon>Tracheophyta</taxon>
        <taxon>Spermatophyta</taxon>
        <taxon>Magnoliopsida</taxon>
        <taxon>eudicotyledons</taxon>
        <taxon>Gunneridae</taxon>
        <taxon>Pentapetalae</taxon>
        <taxon>rosids</taxon>
        <taxon>fabids</taxon>
        <taxon>Fabales</taxon>
        <taxon>Fabaceae</taxon>
        <taxon>Caesalpinioideae</taxon>
        <taxon>mimosoid clade</taxon>
        <taxon>Acacieae</taxon>
        <taxon>Acacia</taxon>
    </lineage>
</organism>
<accession>A0AAE1MIR5</accession>
<protein>
    <recommendedName>
        <fullName evidence="2">C2 domain-containing protein</fullName>
    </recommendedName>
</protein>
<feature type="domain" description="C2" evidence="2">
    <location>
        <begin position="1"/>
        <end position="109"/>
    </location>
</feature>
<dbReference type="Gene3D" id="2.60.40.150">
    <property type="entry name" value="C2 domain"/>
    <property type="match status" value="1"/>
</dbReference>
<dbReference type="Pfam" id="PF00168">
    <property type="entry name" value="C2"/>
    <property type="match status" value="1"/>
</dbReference>
<dbReference type="PANTHER" id="PTHR32246:SF17">
    <property type="entry name" value="BON1-ASSOCIATED PROTEIN 2"/>
    <property type="match status" value="1"/>
</dbReference>
<dbReference type="Proteomes" id="UP001293593">
    <property type="component" value="Unassembled WGS sequence"/>
</dbReference>
<dbReference type="SMART" id="SM00239">
    <property type="entry name" value="C2"/>
    <property type="match status" value="1"/>
</dbReference>
<comment type="caution">
    <text evidence="3">The sequence shown here is derived from an EMBL/GenBank/DDBJ whole genome shotgun (WGS) entry which is preliminary data.</text>
</comment>
<dbReference type="AlphaFoldDB" id="A0AAE1MIR5"/>
<keyword evidence="4" id="KW-1185">Reference proteome</keyword>
<feature type="region of interest" description="Disordered" evidence="1">
    <location>
        <begin position="35"/>
        <end position="57"/>
    </location>
</feature>
<dbReference type="PANTHER" id="PTHR32246">
    <property type="entry name" value="INGRESSION PROTEIN FIC1"/>
    <property type="match status" value="1"/>
</dbReference>
<dbReference type="EMBL" id="JAWXYG010000007">
    <property type="protein sequence ID" value="KAK4266784.1"/>
    <property type="molecule type" value="Genomic_DNA"/>
</dbReference>
<reference evidence="3" key="1">
    <citation type="submission" date="2023-10" db="EMBL/GenBank/DDBJ databases">
        <title>Chromosome-level genome of the transformable northern wattle, Acacia crassicarpa.</title>
        <authorList>
            <person name="Massaro I."/>
            <person name="Sinha N.R."/>
            <person name="Poethig S."/>
            <person name="Leichty A.R."/>
        </authorList>
    </citation>
    <scope>NUCLEOTIDE SEQUENCE</scope>
    <source>
        <strain evidence="3">Acra3RX</strain>
        <tissue evidence="3">Leaf</tissue>
    </source>
</reference>
<dbReference type="InterPro" id="IPR000008">
    <property type="entry name" value="C2_dom"/>
</dbReference>
<dbReference type="PROSITE" id="PS50004">
    <property type="entry name" value="C2"/>
    <property type="match status" value="1"/>
</dbReference>
<evidence type="ECO:0000313" key="4">
    <source>
        <dbReference type="Proteomes" id="UP001293593"/>
    </source>
</evidence>
<dbReference type="InterPro" id="IPR035892">
    <property type="entry name" value="C2_domain_sf"/>
</dbReference>